<protein>
    <submittedName>
        <fullName evidence="2">SOS-response transcriptional repressor</fullName>
    </submittedName>
</protein>
<proteinExistence type="predicted"/>
<evidence type="ECO:0000313" key="2">
    <source>
        <dbReference type="EMBL" id="PAR20925.1"/>
    </source>
</evidence>
<gene>
    <name evidence="2" type="ORF">CGU03_10130</name>
</gene>
<dbReference type="AlphaFoldDB" id="A0A271VTN6"/>
<evidence type="ECO:0000256" key="1">
    <source>
        <dbReference type="SAM" id="Phobius"/>
    </source>
</evidence>
<keyword evidence="1" id="KW-0472">Membrane</keyword>
<comment type="caution">
    <text evidence="2">The sequence shown here is derived from an EMBL/GenBank/DDBJ whole genome shotgun (WGS) entry which is preliminary data.</text>
</comment>
<name>A0A271VTN6_VIBMT</name>
<dbReference type="EMBL" id="NMSH01000013">
    <property type="protein sequence ID" value="PAR20925.1"/>
    <property type="molecule type" value="Genomic_DNA"/>
</dbReference>
<organism evidence="2 3">
    <name type="scientific">Vibrio metoecus</name>
    <dbReference type="NCBI Taxonomy" id="1481663"/>
    <lineage>
        <taxon>Bacteria</taxon>
        <taxon>Pseudomonadati</taxon>
        <taxon>Pseudomonadota</taxon>
        <taxon>Gammaproteobacteria</taxon>
        <taxon>Vibrionales</taxon>
        <taxon>Vibrionaceae</taxon>
        <taxon>Vibrio</taxon>
    </lineage>
</organism>
<keyword evidence="1" id="KW-1133">Transmembrane helix</keyword>
<accession>A0A271VTN6</accession>
<reference evidence="3" key="1">
    <citation type="submission" date="2017-07" db="EMBL/GenBank/DDBJ databases">
        <authorList>
            <person name="Boucher Y."/>
            <person name="Orata F.D."/>
        </authorList>
    </citation>
    <scope>NUCLEOTIDE SEQUENCE [LARGE SCALE GENOMIC DNA]</scope>
    <source>
        <strain evidence="3">OYP9E10</strain>
    </source>
</reference>
<keyword evidence="1" id="KW-0812">Transmembrane</keyword>
<evidence type="ECO:0000313" key="3">
    <source>
        <dbReference type="Proteomes" id="UP000216173"/>
    </source>
</evidence>
<sequence>MRWFTSQSHKKQAIGFAILIALDILTVNCIKRQVTHEAVNSTPTRSV</sequence>
<feature type="transmembrane region" description="Helical" evidence="1">
    <location>
        <begin position="12"/>
        <end position="30"/>
    </location>
</feature>
<dbReference type="Proteomes" id="UP000216173">
    <property type="component" value="Unassembled WGS sequence"/>
</dbReference>